<dbReference type="Gene3D" id="3.40.190.10">
    <property type="entry name" value="Periplasmic binding protein-like II"/>
    <property type="match status" value="2"/>
</dbReference>
<dbReference type="SUPFAM" id="SSF53850">
    <property type="entry name" value="Periplasmic binding protein-like II"/>
    <property type="match status" value="1"/>
</dbReference>
<proteinExistence type="inferred from homology"/>
<evidence type="ECO:0000256" key="3">
    <source>
        <dbReference type="ARBA" id="ARBA00022729"/>
    </source>
</evidence>
<evidence type="ECO:0000256" key="6">
    <source>
        <dbReference type="ARBA" id="ARBA00023288"/>
    </source>
</evidence>
<evidence type="ECO:0000313" key="8">
    <source>
        <dbReference type="Proteomes" id="UP000295756"/>
    </source>
</evidence>
<dbReference type="PANTHER" id="PTHR30429:SF3">
    <property type="entry name" value="LIPOPROTEIN"/>
    <property type="match status" value="1"/>
</dbReference>
<protein>
    <submittedName>
        <fullName evidence="7">ABC transporter substrate-binding protein</fullName>
    </submittedName>
</protein>
<name>A0ABX5SM36_9LACO</name>
<dbReference type="InterPro" id="IPR004872">
    <property type="entry name" value="Lipoprotein_NlpA"/>
</dbReference>
<organism evidence="7 8">
    <name type="scientific">Leuconostoc kimchii</name>
    <dbReference type="NCBI Taxonomy" id="136609"/>
    <lineage>
        <taxon>Bacteria</taxon>
        <taxon>Bacillati</taxon>
        <taxon>Bacillota</taxon>
        <taxon>Bacilli</taxon>
        <taxon>Lactobacillales</taxon>
        <taxon>Lactobacillaceae</taxon>
        <taxon>Leuconostoc</taxon>
    </lineage>
</organism>
<dbReference type="EMBL" id="CP037939">
    <property type="protein sequence ID" value="QBR47489.1"/>
    <property type="molecule type" value="Genomic_DNA"/>
</dbReference>
<gene>
    <name evidence="7" type="ORF">EW139_04895</name>
</gene>
<evidence type="ECO:0000256" key="2">
    <source>
        <dbReference type="ARBA" id="ARBA00008973"/>
    </source>
</evidence>
<accession>A0ABX5SM36</accession>
<keyword evidence="6" id="KW-0449">Lipoprotein</keyword>
<dbReference type="RefSeq" id="WP_013102310.1">
    <property type="nucleotide sequence ID" value="NZ_CP037939.1"/>
</dbReference>
<keyword evidence="3" id="KW-0732">Signal</keyword>
<dbReference type="PANTHER" id="PTHR30429">
    <property type="entry name" value="D-METHIONINE-BINDING LIPOPROTEIN METQ"/>
    <property type="match status" value="1"/>
</dbReference>
<comment type="subcellular location">
    <subcellularLocation>
        <location evidence="1">Membrane</location>
        <topology evidence="1">Lipid-anchor</topology>
    </subcellularLocation>
</comment>
<dbReference type="Pfam" id="PF03180">
    <property type="entry name" value="Lipoprotein_9"/>
    <property type="match status" value="1"/>
</dbReference>
<keyword evidence="5" id="KW-0564">Palmitate</keyword>
<sequence length="287" mass="31297">MVKRNIIIAAVVVVAVAGSAIVIQRNHSVQAENEKQITIGAIGSDAQIWQHIAKLPETKKANIIIKVKNFTDGVALNTATAEGKIDVNAFQSYAYYVAYNKSNAKTKLAMLGTTYLEPMGIYSDKYKKISDIPDGATIAIANNAANTARGLKLLAKAQLVTLKPGFGNLSGVNDIQDNPHHLKFKEIDDTTGPRVIKDNTVAAALIGNTIALEGKLNVLRDALLYEKIDQSTKDNINILATAQKNKNNKNFKKLVTLYHTKSAQKYISQQFSGTKIDVKKPITYLSE</sequence>
<keyword evidence="4" id="KW-0472">Membrane</keyword>
<evidence type="ECO:0000256" key="4">
    <source>
        <dbReference type="ARBA" id="ARBA00023136"/>
    </source>
</evidence>
<keyword evidence="8" id="KW-1185">Reference proteome</keyword>
<evidence type="ECO:0000256" key="1">
    <source>
        <dbReference type="ARBA" id="ARBA00004635"/>
    </source>
</evidence>
<evidence type="ECO:0000313" key="7">
    <source>
        <dbReference type="EMBL" id="QBR47489.1"/>
    </source>
</evidence>
<reference evidence="7 8" key="1">
    <citation type="submission" date="2019-03" db="EMBL/GenBank/DDBJ databases">
        <title>Complete Genome Sequence of Leuconostoc kimchii strain NKJ218 Isolated from Homemade Kimchi.</title>
        <authorList>
            <person name="Jung J.Y."/>
            <person name="Jin H.M."/>
            <person name="Jung J.-W."/>
            <person name="Lee S.-Y."/>
            <person name="Ryu B.-G."/>
            <person name="Han S.-S."/>
            <person name="Kang H.K."/>
            <person name="Choi H.W."/>
            <person name="Chung E.J."/>
            <person name="Choi K.-M."/>
        </authorList>
    </citation>
    <scope>NUCLEOTIDE SEQUENCE [LARGE SCALE GENOMIC DNA]</scope>
    <source>
        <strain evidence="7 8">NKJ218</strain>
    </source>
</reference>
<comment type="similarity">
    <text evidence="2">Belongs to the NlpA lipoprotein family.</text>
</comment>
<dbReference type="Proteomes" id="UP000295756">
    <property type="component" value="Chromosome"/>
</dbReference>
<evidence type="ECO:0000256" key="5">
    <source>
        <dbReference type="ARBA" id="ARBA00023139"/>
    </source>
</evidence>